<dbReference type="Gene3D" id="2.30.170.20">
    <property type="entry name" value="Ribosomal protein L24e"/>
    <property type="match status" value="1"/>
</dbReference>
<dbReference type="OrthoDB" id="1727108at2759"/>
<dbReference type="EMBL" id="CP064812">
    <property type="protein sequence ID" value="QPG74411.1"/>
    <property type="molecule type" value="Genomic_DNA"/>
</dbReference>
<keyword evidence="2 6" id="KW-0689">Ribosomal protein</keyword>
<reference evidence="6" key="1">
    <citation type="submission" date="2020-10" db="EMBL/GenBank/DDBJ databases">
        <authorList>
            <person name="Roach M.J.R."/>
        </authorList>
    </citation>
    <scope>NUCLEOTIDE SEQUENCE</scope>
    <source>
        <strain evidence="6">CBS 1945</strain>
    </source>
</reference>
<dbReference type="RefSeq" id="XP_038777976.1">
    <property type="nucleotide sequence ID" value="XM_038922048.1"/>
</dbReference>
<dbReference type="KEGG" id="bnn:FOA43_001740"/>
<dbReference type="InterPro" id="IPR000988">
    <property type="entry name" value="Ribosomal_eL24-rel_N"/>
</dbReference>
<dbReference type="Proteomes" id="UP000662931">
    <property type="component" value="Chromosome 1"/>
</dbReference>
<dbReference type="Pfam" id="PF01246">
    <property type="entry name" value="Ribosomal_L24e"/>
    <property type="match status" value="1"/>
</dbReference>
<dbReference type="FunFam" id="2.30.170.20:FF:000002">
    <property type="entry name" value="60S ribosomal protein L24"/>
    <property type="match status" value="1"/>
</dbReference>
<feature type="compositionally biased region" description="Basic and acidic residues" evidence="4">
    <location>
        <begin position="93"/>
        <end position="124"/>
    </location>
</feature>
<dbReference type="InterPro" id="IPR038630">
    <property type="entry name" value="L24e/L24_sf"/>
</dbReference>
<dbReference type="CDD" id="cd00472">
    <property type="entry name" value="Ribosomal_L24e_L24"/>
    <property type="match status" value="1"/>
</dbReference>
<dbReference type="InterPro" id="IPR023442">
    <property type="entry name" value="Ribosomal_eL24_CS"/>
</dbReference>
<dbReference type="Gene3D" id="6.10.10.140">
    <property type="match status" value="1"/>
</dbReference>
<dbReference type="GO" id="GO:0006414">
    <property type="term" value="P:translational elongation"/>
    <property type="evidence" value="ECO:0007669"/>
    <property type="project" value="UniProtKB-ARBA"/>
</dbReference>
<accession>A0A875RY40</accession>
<feature type="domain" description="Large ribosomal subunit protein eL24-related N-terminal" evidence="5">
    <location>
        <begin position="1"/>
        <end position="66"/>
    </location>
</feature>
<dbReference type="GO" id="GO:0002181">
    <property type="term" value="P:cytoplasmic translation"/>
    <property type="evidence" value="ECO:0007669"/>
    <property type="project" value="TreeGrafter"/>
</dbReference>
<comment type="similarity">
    <text evidence="1">Belongs to the eukaryotic ribosomal protein eL24 family.</text>
</comment>
<evidence type="ECO:0000256" key="4">
    <source>
        <dbReference type="SAM" id="MobiDB-lite"/>
    </source>
</evidence>
<keyword evidence="3" id="KW-0687">Ribonucleoprotein</keyword>
<dbReference type="PANTHER" id="PTHR10792">
    <property type="entry name" value="60S RIBOSOMAL PROTEIN L24"/>
    <property type="match status" value="1"/>
</dbReference>
<name>A0A875RY40_EENNA</name>
<evidence type="ECO:0000259" key="5">
    <source>
        <dbReference type="Pfam" id="PF01246"/>
    </source>
</evidence>
<proteinExistence type="inferred from homology"/>
<dbReference type="GO" id="GO:0003735">
    <property type="term" value="F:structural constituent of ribosome"/>
    <property type="evidence" value="ECO:0007669"/>
    <property type="project" value="InterPro"/>
</dbReference>
<protein>
    <submittedName>
        <fullName evidence="6">60S ribosomal protein L24B</fullName>
    </submittedName>
</protein>
<evidence type="ECO:0000313" key="7">
    <source>
        <dbReference type="Proteomes" id="UP000662931"/>
    </source>
</evidence>
<evidence type="ECO:0000313" key="6">
    <source>
        <dbReference type="EMBL" id="QPG74411.1"/>
    </source>
</evidence>
<dbReference type="PANTHER" id="PTHR10792:SF1">
    <property type="entry name" value="RIBOSOMAL PROTEIN L24"/>
    <property type="match status" value="1"/>
</dbReference>
<dbReference type="AlphaFoldDB" id="A0A875RY40"/>
<gene>
    <name evidence="6" type="primary">RPL24B</name>
    <name evidence="6" type="ORF">FOA43_001740</name>
</gene>
<feature type="region of interest" description="Disordered" evidence="4">
    <location>
        <begin position="93"/>
        <end position="155"/>
    </location>
</feature>
<evidence type="ECO:0000256" key="2">
    <source>
        <dbReference type="ARBA" id="ARBA00022980"/>
    </source>
</evidence>
<evidence type="ECO:0000256" key="1">
    <source>
        <dbReference type="ARBA" id="ARBA00005647"/>
    </source>
</evidence>
<organism evidence="6 7">
    <name type="scientific">Eeniella nana</name>
    <name type="common">Yeast</name>
    <name type="synonym">Brettanomyces nanus</name>
    <dbReference type="NCBI Taxonomy" id="13502"/>
    <lineage>
        <taxon>Eukaryota</taxon>
        <taxon>Fungi</taxon>
        <taxon>Dikarya</taxon>
        <taxon>Ascomycota</taxon>
        <taxon>Saccharomycotina</taxon>
        <taxon>Pichiomycetes</taxon>
        <taxon>Pichiales</taxon>
        <taxon>Pichiaceae</taxon>
        <taxon>Brettanomyces</taxon>
    </lineage>
</organism>
<dbReference type="GO" id="GO:0003729">
    <property type="term" value="F:mRNA binding"/>
    <property type="evidence" value="ECO:0007669"/>
    <property type="project" value="TreeGrafter"/>
</dbReference>
<dbReference type="PROSITE" id="PS01073">
    <property type="entry name" value="RIBOSOMAL_L24E"/>
    <property type="match status" value="1"/>
</dbReference>
<dbReference type="GO" id="GO:0022625">
    <property type="term" value="C:cytosolic large ribosomal subunit"/>
    <property type="evidence" value="ECO:0007669"/>
    <property type="project" value="TreeGrafter"/>
</dbReference>
<evidence type="ECO:0000256" key="3">
    <source>
        <dbReference type="ARBA" id="ARBA00023274"/>
    </source>
</evidence>
<dbReference type="GeneID" id="62195141"/>
<dbReference type="InterPro" id="IPR056366">
    <property type="entry name" value="Ribosomal_eL24"/>
</dbReference>
<dbReference type="SUPFAM" id="SSF57716">
    <property type="entry name" value="Glucocorticoid receptor-like (DNA-binding domain)"/>
    <property type="match status" value="1"/>
</dbReference>
<keyword evidence="7" id="KW-1185">Reference proteome</keyword>
<sequence length="155" mass="18121">MKVEVDSFSGSKIYPGRGILYVRCDSKVFRFQNSKSTSLFHQRKNPRRLAWTVLFRKQHKKGVTEEVQKKRARKFVKHQRAVVGASLDLIKERRSMRPEQRKAKTQEALKVKKEKKKLDKEKRKTEKAKRVAGGFNNLSKQQAKGAYQKVQPSSY</sequence>